<protein>
    <recommendedName>
        <fullName evidence="3">Transposase</fullName>
    </recommendedName>
</protein>
<dbReference type="AlphaFoldDB" id="A0A4Q0AJ57"/>
<reference evidence="1" key="1">
    <citation type="submission" date="2019-01" db="EMBL/GenBank/DDBJ databases">
        <title>Genomic signatures and co-occurrence patterns of the ultra-small Saccharimodia (Patescibacteria phylum) suggest a symbiotic lifestyle.</title>
        <authorList>
            <person name="Lemos L."/>
            <person name="Medeiros J."/>
            <person name="Andreote F."/>
            <person name="Fernandes G."/>
            <person name="Varani A."/>
            <person name="Oliveira G."/>
            <person name="Pylro V."/>
        </authorList>
    </citation>
    <scope>NUCLEOTIDE SEQUENCE [LARGE SCALE GENOMIC DNA]</scope>
    <source>
        <strain evidence="1">AMD01</strain>
    </source>
</reference>
<evidence type="ECO:0000313" key="2">
    <source>
        <dbReference type="Proteomes" id="UP000289269"/>
    </source>
</evidence>
<dbReference type="Proteomes" id="UP000289269">
    <property type="component" value="Unassembled WGS sequence"/>
</dbReference>
<name>A0A4Q0AJ57_9BACT</name>
<evidence type="ECO:0000313" key="1">
    <source>
        <dbReference type="EMBL" id="RWZ79404.1"/>
    </source>
</evidence>
<dbReference type="EMBL" id="SCKW01000014">
    <property type="protein sequence ID" value="RWZ79404.1"/>
    <property type="molecule type" value="Genomic_DNA"/>
</dbReference>
<comment type="caution">
    <text evidence="1">The sequence shown here is derived from an EMBL/GenBank/DDBJ whole genome shotgun (WGS) entry which is preliminary data.</text>
</comment>
<sequence length="183" mass="21515">MLLAIKRCWPNARIQRCIFHVWQNVRAKLSLHPQTVAGQELLALVKVLLKGIYTKEEALAWQAKLAAWGKLYDSLIRERTYADNPRPGKHNWWYTHGRLRSAYKQLDKLVKDNQLFTYLDEELIEQTGQPIPRTTNYVEGGINSQLKEKLKLHRGLNQTHQQRLVDWYLYSRTSDPKPPRTVL</sequence>
<organism evidence="1 2">
    <name type="scientific">Candidatus Chaera renei</name>
    <dbReference type="NCBI Taxonomy" id="2506947"/>
    <lineage>
        <taxon>Bacteria</taxon>
        <taxon>Candidatus Saccharimonadota</taxon>
        <taxon>Candidatus Saccharimonadia</taxon>
        <taxon>Candidatus Saccharimonadales</taxon>
        <taxon>Candidatus Saccharimonadaceae</taxon>
        <taxon>Candidatus Chaera</taxon>
    </lineage>
</organism>
<proteinExistence type="predicted"/>
<evidence type="ECO:0008006" key="3">
    <source>
        <dbReference type="Google" id="ProtNLM"/>
    </source>
</evidence>
<keyword evidence="2" id="KW-1185">Reference proteome</keyword>
<gene>
    <name evidence="1" type="ORF">EOT04_01835</name>
</gene>
<accession>A0A4Q0AJ57</accession>